<evidence type="ECO:0000256" key="1">
    <source>
        <dbReference type="ARBA" id="ARBA00006479"/>
    </source>
</evidence>
<dbReference type="GO" id="GO:0009401">
    <property type="term" value="P:phosphoenolpyruvate-dependent sugar phosphotransferase system"/>
    <property type="evidence" value="ECO:0007669"/>
    <property type="project" value="UniProtKB-KW"/>
</dbReference>
<evidence type="ECO:0000256" key="5">
    <source>
        <dbReference type="ARBA" id="ARBA00022679"/>
    </source>
</evidence>
<name>A0A9D1XKN8_9FIRM</name>
<dbReference type="PANTHER" id="PTHR34581:SF2">
    <property type="entry name" value="PTS SYSTEM N,N'-DIACETYLCHITOBIOSE-SPECIFIC EIIB COMPONENT"/>
    <property type="match status" value="1"/>
</dbReference>
<keyword evidence="7" id="KW-0418">Kinase</keyword>
<dbReference type="InterPro" id="IPR051819">
    <property type="entry name" value="PTS_sugar-specific_EIIB"/>
</dbReference>
<dbReference type="Proteomes" id="UP000886724">
    <property type="component" value="Unassembled WGS sequence"/>
</dbReference>
<evidence type="ECO:0000313" key="11">
    <source>
        <dbReference type="Proteomes" id="UP000886724"/>
    </source>
</evidence>
<evidence type="ECO:0000256" key="7">
    <source>
        <dbReference type="ARBA" id="ARBA00022777"/>
    </source>
</evidence>
<dbReference type="GO" id="GO:0008982">
    <property type="term" value="F:protein-N(PI)-phosphohistidine-sugar phosphotransferase activity"/>
    <property type="evidence" value="ECO:0007669"/>
    <property type="project" value="InterPro"/>
</dbReference>
<dbReference type="PANTHER" id="PTHR34581">
    <property type="entry name" value="PTS SYSTEM N,N'-DIACETYLCHITOBIOSE-SPECIFIC EIIB COMPONENT"/>
    <property type="match status" value="1"/>
</dbReference>
<keyword evidence="3" id="KW-0597">Phosphoprotein</keyword>
<proteinExistence type="inferred from homology"/>
<dbReference type="EMBL" id="DXET01000112">
    <property type="protein sequence ID" value="HIX81318.1"/>
    <property type="molecule type" value="Genomic_DNA"/>
</dbReference>
<dbReference type="Gene3D" id="3.30.420.40">
    <property type="match status" value="2"/>
</dbReference>
<evidence type="ECO:0000256" key="4">
    <source>
        <dbReference type="ARBA" id="ARBA00022597"/>
    </source>
</evidence>
<keyword evidence="2" id="KW-0813">Transport</keyword>
<keyword evidence="6" id="KW-0598">Phosphotransferase system</keyword>
<keyword evidence="5" id="KW-0808">Transferase</keyword>
<evidence type="ECO:0000256" key="3">
    <source>
        <dbReference type="ARBA" id="ARBA00022553"/>
    </source>
</evidence>
<dbReference type="AlphaFoldDB" id="A0A9D1XKN8"/>
<dbReference type="InterPro" id="IPR036095">
    <property type="entry name" value="PTS_EIIB-like_sf"/>
</dbReference>
<protein>
    <submittedName>
        <fullName evidence="10">ROK family protein</fullName>
    </submittedName>
</protein>
<dbReference type="Gene3D" id="3.40.50.2300">
    <property type="match status" value="1"/>
</dbReference>
<evidence type="ECO:0000313" key="10">
    <source>
        <dbReference type="EMBL" id="HIX81318.1"/>
    </source>
</evidence>
<keyword evidence="4" id="KW-0762">Sugar transport</keyword>
<feature type="domain" description="PTS EIIB type-3" evidence="9">
    <location>
        <begin position="101"/>
        <end position="204"/>
    </location>
</feature>
<evidence type="ECO:0000256" key="8">
    <source>
        <dbReference type="PROSITE-ProRule" id="PRU00423"/>
    </source>
</evidence>
<evidence type="ECO:0000259" key="9">
    <source>
        <dbReference type="PROSITE" id="PS51100"/>
    </source>
</evidence>
<dbReference type="GO" id="GO:0016301">
    <property type="term" value="F:kinase activity"/>
    <property type="evidence" value="ECO:0007669"/>
    <property type="project" value="UniProtKB-KW"/>
</dbReference>
<comment type="similarity">
    <text evidence="1">Belongs to the ROK (NagC/XylR) family.</text>
</comment>
<evidence type="ECO:0000256" key="2">
    <source>
        <dbReference type="ARBA" id="ARBA00022448"/>
    </source>
</evidence>
<accession>A0A9D1XKN8</accession>
<dbReference type="Pfam" id="PF00480">
    <property type="entry name" value="ROK"/>
    <property type="match status" value="1"/>
</dbReference>
<dbReference type="InterPro" id="IPR013012">
    <property type="entry name" value="PTS_EIIB_3"/>
</dbReference>
<organism evidence="10 11">
    <name type="scientific">Candidatus Erysipelatoclostridium merdavium</name>
    <dbReference type="NCBI Taxonomy" id="2838566"/>
    <lineage>
        <taxon>Bacteria</taxon>
        <taxon>Bacillati</taxon>
        <taxon>Bacillota</taxon>
        <taxon>Erysipelotrichia</taxon>
        <taxon>Erysipelotrichales</taxon>
        <taxon>Erysipelotrichales incertae sedis</taxon>
    </lineage>
</organism>
<sequence>MDEENTIVDFDFKTWIKEHDSDDYQVEVVSDETIKLKTEYGEAEINFIKIEESLIVEFKILSKKDDSVKFYLHFELKDEEHAKQLYDEMVGTLLSLKDEKTIKVLLSCTAGLTTSMFAENLNSIAGMMNLDYQFDAVSYLNIYEEVDKYDVVLIAPQIGYMLQRLQDSLSDKLVLQIPTAIFASYDALEALKFVSSEVEKYYSRKAETEDKKEKSHCIQYEKRILSIVISTDQAQTRIYYRLNDKCEIIDSNMIIKPTMNVYDLYDIIDTVLLKHSYIDVIGIAIPGIVRGDNQLKSSIDGKNIDLKNDFEKKYGIEVFTYNNANATVVGFALEHPEYKNIVFHSQPFGYGVGGQGIISNGNLITGKNGIAGEIRYFMRRMQFSDDISKLAWSEPGVLELVTKALLPTICAIGPEAVALFSPMTPDMDEIKNKLKSFIPAEFLPEFYCIKEVSSYLLDGTTKLCVDDIKNS</sequence>
<dbReference type="InterPro" id="IPR043129">
    <property type="entry name" value="ATPase_NBD"/>
</dbReference>
<dbReference type="PROSITE" id="PS51100">
    <property type="entry name" value="PTS_EIIB_TYPE_3"/>
    <property type="match status" value="1"/>
</dbReference>
<comment type="caution">
    <text evidence="10">The sequence shown here is derived from an EMBL/GenBank/DDBJ whole genome shotgun (WGS) entry which is preliminary data.</text>
</comment>
<gene>
    <name evidence="10" type="ORF">H9980_05010</name>
</gene>
<dbReference type="SUPFAM" id="SSF53067">
    <property type="entry name" value="Actin-like ATPase domain"/>
    <property type="match status" value="1"/>
</dbReference>
<reference evidence="10" key="1">
    <citation type="journal article" date="2021" name="PeerJ">
        <title>Extensive microbial diversity within the chicken gut microbiome revealed by metagenomics and culture.</title>
        <authorList>
            <person name="Gilroy R."/>
            <person name="Ravi A."/>
            <person name="Getino M."/>
            <person name="Pursley I."/>
            <person name="Horton D.L."/>
            <person name="Alikhan N.F."/>
            <person name="Baker D."/>
            <person name="Gharbi K."/>
            <person name="Hall N."/>
            <person name="Watson M."/>
            <person name="Adriaenssens E.M."/>
            <person name="Foster-Nyarko E."/>
            <person name="Jarju S."/>
            <person name="Secka A."/>
            <person name="Antonio M."/>
            <person name="Oren A."/>
            <person name="Chaudhuri R.R."/>
            <person name="La Ragione R."/>
            <person name="Hildebrand F."/>
            <person name="Pallen M.J."/>
        </authorList>
    </citation>
    <scope>NUCLEOTIDE SEQUENCE</scope>
    <source>
        <strain evidence="10">ChiGjej1B1-14440</strain>
    </source>
</reference>
<feature type="modified residue" description="Phosphocysteine; by EIIA" evidence="8">
    <location>
        <position position="108"/>
    </location>
</feature>
<evidence type="ECO:0000256" key="6">
    <source>
        <dbReference type="ARBA" id="ARBA00022683"/>
    </source>
</evidence>
<dbReference type="InterPro" id="IPR003501">
    <property type="entry name" value="PTS_EIIB_2/3"/>
</dbReference>
<reference evidence="10" key="2">
    <citation type="submission" date="2021-04" db="EMBL/GenBank/DDBJ databases">
        <authorList>
            <person name="Gilroy R."/>
        </authorList>
    </citation>
    <scope>NUCLEOTIDE SEQUENCE</scope>
    <source>
        <strain evidence="10">ChiGjej1B1-14440</strain>
    </source>
</reference>
<dbReference type="SUPFAM" id="SSF52794">
    <property type="entry name" value="PTS system IIB component-like"/>
    <property type="match status" value="1"/>
</dbReference>
<dbReference type="Pfam" id="PF02302">
    <property type="entry name" value="PTS_IIB"/>
    <property type="match status" value="1"/>
</dbReference>
<dbReference type="InterPro" id="IPR000600">
    <property type="entry name" value="ROK"/>
</dbReference>